<keyword evidence="2" id="KW-1185">Reference proteome</keyword>
<name>Q6KGR0_BPFO1</name>
<reference evidence="1 2" key="1">
    <citation type="submission" date="2000-11" db="EMBL/GenBank/DDBJ databases">
        <title>Bacteriophage Felix O1: Genetic Characterization.</title>
        <authorList>
            <person name="Sriranganathan N."/>
            <person name="Whichard J.M."/>
            <person name="Pierson F.W."/>
            <person name="Kapur V."/>
            <person name="Weigt L.A."/>
        </authorList>
    </citation>
    <scope>NUCLEOTIDE SEQUENCE [LARGE SCALE GENOMIC DNA]</scope>
    <source>
        <strain evidence="1">Felix O1-VT1</strain>
    </source>
</reference>
<accession>Q6KGR0</accession>
<evidence type="ECO:0000313" key="1">
    <source>
        <dbReference type="EMBL" id="AAQ14625.1"/>
    </source>
</evidence>
<organism evidence="1 2">
    <name type="scientific">Salmonella phage Felix O1 (isolate Felix O1-VT1)</name>
    <name type="common">Bacteriophage Felix O1</name>
    <dbReference type="NCBI Taxonomy" id="1283336"/>
    <lineage>
        <taxon>Viruses</taxon>
        <taxon>Duplodnaviria</taxon>
        <taxon>Heunggongvirae</taxon>
        <taxon>Uroviricota</taxon>
        <taxon>Caudoviricetes</taxon>
        <taxon>Andersonviridae</taxon>
        <taxon>Ounavirinae</taxon>
        <taxon>Felixounavirus</taxon>
        <taxon>Felixounavirus felixO1</taxon>
    </lineage>
</organism>
<dbReference type="EMBL" id="AF320576">
    <property type="protein sequence ID" value="AAQ14625.1"/>
    <property type="molecule type" value="Genomic_DNA"/>
</dbReference>
<sequence length="56" mass="6837">MGKVIPSQLMCNLIYLKTSVNKIFRVLHKLHHRHHENRDLSNYVVTKWQRNQRLQN</sequence>
<organismHost>
    <name type="scientific">Salmonella</name>
    <dbReference type="NCBI Taxonomy" id="590"/>
</organismHost>
<evidence type="ECO:0000313" key="2">
    <source>
        <dbReference type="Proteomes" id="UP000009070"/>
    </source>
</evidence>
<dbReference type="Proteomes" id="UP000009070">
    <property type="component" value="Segment"/>
</dbReference>
<proteinExistence type="predicted"/>
<protein>
    <submittedName>
        <fullName evidence="1">Uncharacterized protein</fullName>
    </submittedName>
</protein>